<reference evidence="2" key="1">
    <citation type="submission" date="2020-08" db="EMBL/GenBank/DDBJ databases">
        <title>Genome sequencing and assembly of the red palm weevil Rhynchophorus ferrugineus.</title>
        <authorList>
            <person name="Dias G.B."/>
            <person name="Bergman C.M."/>
            <person name="Manee M."/>
        </authorList>
    </citation>
    <scope>NUCLEOTIDE SEQUENCE</scope>
    <source>
        <strain evidence="2">AA-2017</strain>
        <tissue evidence="2">Whole larva</tissue>
    </source>
</reference>
<feature type="region of interest" description="Disordered" evidence="1">
    <location>
        <begin position="11"/>
        <end position="30"/>
    </location>
</feature>
<name>A0A834J141_RHYFE</name>
<organism evidence="2 3">
    <name type="scientific">Rhynchophorus ferrugineus</name>
    <name type="common">Red palm weevil</name>
    <name type="synonym">Curculio ferrugineus</name>
    <dbReference type="NCBI Taxonomy" id="354439"/>
    <lineage>
        <taxon>Eukaryota</taxon>
        <taxon>Metazoa</taxon>
        <taxon>Ecdysozoa</taxon>
        <taxon>Arthropoda</taxon>
        <taxon>Hexapoda</taxon>
        <taxon>Insecta</taxon>
        <taxon>Pterygota</taxon>
        <taxon>Neoptera</taxon>
        <taxon>Endopterygota</taxon>
        <taxon>Coleoptera</taxon>
        <taxon>Polyphaga</taxon>
        <taxon>Cucujiformia</taxon>
        <taxon>Curculionidae</taxon>
        <taxon>Dryophthorinae</taxon>
        <taxon>Rhynchophorus</taxon>
    </lineage>
</organism>
<gene>
    <name evidence="2" type="ORF">GWI33_021560</name>
</gene>
<dbReference type="Proteomes" id="UP000625711">
    <property type="component" value="Unassembled WGS sequence"/>
</dbReference>
<dbReference type="EMBL" id="JAACXV010000069">
    <property type="protein sequence ID" value="KAF7284802.1"/>
    <property type="molecule type" value="Genomic_DNA"/>
</dbReference>
<proteinExistence type="predicted"/>
<comment type="caution">
    <text evidence="2">The sequence shown here is derived from an EMBL/GenBank/DDBJ whole genome shotgun (WGS) entry which is preliminary data.</text>
</comment>
<keyword evidence="3" id="KW-1185">Reference proteome</keyword>
<evidence type="ECO:0000256" key="1">
    <source>
        <dbReference type="SAM" id="MobiDB-lite"/>
    </source>
</evidence>
<accession>A0A834J141</accession>
<protein>
    <submittedName>
        <fullName evidence="2">Uncharacterized protein</fullName>
    </submittedName>
</protein>
<evidence type="ECO:0000313" key="3">
    <source>
        <dbReference type="Proteomes" id="UP000625711"/>
    </source>
</evidence>
<evidence type="ECO:0000313" key="2">
    <source>
        <dbReference type="EMBL" id="KAF7284802.1"/>
    </source>
</evidence>
<sequence length="89" mass="9369">MHGLGFPALSGTSGNAAASHCAPPDTSGVPLAPPPASALTITLMPLNSTDSPIYNCTSLSITFPLLFHYEPDWNGGKKMVKRLKDTSER</sequence>
<dbReference type="AlphaFoldDB" id="A0A834J141"/>